<protein>
    <recommendedName>
        <fullName evidence="4">MYB-CC type transcription factor LHEQLE-containing domain-containing protein</fullName>
    </recommendedName>
</protein>
<dbReference type="InterPro" id="IPR008581">
    <property type="entry name" value="DUF863_pln"/>
</dbReference>
<dbReference type="GeneID" id="110799868"/>
<evidence type="ECO:0000313" key="3">
    <source>
        <dbReference type="RefSeq" id="XP_021860828.2"/>
    </source>
</evidence>
<evidence type="ECO:0000256" key="1">
    <source>
        <dbReference type="SAM" id="MobiDB-lite"/>
    </source>
</evidence>
<dbReference type="PANTHER" id="PTHR33167">
    <property type="entry name" value="TRANSCRIPTION FACTOR, PUTATIVE (DUF863)-RELATED"/>
    <property type="match status" value="1"/>
</dbReference>
<name>A0A9R0K7T3_SPIOL</name>
<reference evidence="3" key="2">
    <citation type="submission" date="2025-08" db="UniProtKB">
        <authorList>
            <consortium name="RefSeq"/>
        </authorList>
    </citation>
    <scope>IDENTIFICATION</scope>
    <source>
        <tissue evidence="3">Leaf</tissue>
    </source>
</reference>
<sequence>MQCQSYFPVYHQRYDLNADANGGATPVYNGNVTLRSGHYNDYMPPLPVPPTQFAYKELMRRTMLLHEVAFRDQVQELHRIYARQKELMVEIKSKELYTNHLQLEGQSSNSSSAEISARFGQTTLHSLQFVNETSVNPVALGNAGTSTNLQFTESKGKKINGKLLDLELPAEMYIDSDEDFEEESLEDAEFLKAPTPSTLPSSKRSKIVVETCVMASTAKRSLGPILQGELFSPCLFSGTKTTLADLNEPLATSYLEESGGDKVMSSCMEIPENKNTTSDGAVADKPAINSVVQSDRIKSDVEVVGSASSGRKPSCLGQKPLVVQALPSLDNQLSNIKGARICGRRKGPLNNNWFDASPRCSPSFKVEKSLRSICSDSKSKECKTPDVNCFDLNSAEISNSEFAASDDASNSRSSTETVKKSKRCRMIDINLPCDPMTEDENSGQLNLNYCMNDEGLSPKSSSLDKTPLEGDLEAPISPEVEERSPPRGGDSEDNDPEEGGDHFMELAAEAIVSISSSKYHESLYKQKCEASDSGNLEWFAGLISSLSLDLEKDNCGIDDFEAMTLELPEMKAEEFMCKNNVEIPNETCSSMLLPCQTRRGRTRRSKRKDFQREVLPSLASLSRYEVTEDIQMMEGLMEAAGTPWHLSRSKRGCRMGRKPRVAKQQIFDDEGPPELRTFISCWGKVNRRPRGRRSPASSSVLSKWLEYAV</sequence>
<dbReference type="Proteomes" id="UP000813463">
    <property type="component" value="Chromosome 5"/>
</dbReference>
<organism evidence="2 3">
    <name type="scientific">Spinacia oleracea</name>
    <name type="common">Spinach</name>
    <dbReference type="NCBI Taxonomy" id="3562"/>
    <lineage>
        <taxon>Eukaryota</taxon>
        <taxon>Viridiplantae</taxon>
        <taxon>Streptophyta</taxon>
        <taxon>Embryophyta</taxon>
        <taxon>Tracheophyta</taxon>
        <taxon>Spermatophyta</taxon>
        <taxon>Magnoliopsida</taxon>
        <taxon>eudicotyledons</taxon>
        <taxon>Gunneridae</taxon>
        <taxon>Pentapetalae</taxon>
        <taxon>Caryophyllales</taxon>
        <taxon>Chenopodiaceae</taxon>
        <taxon>Chenopodioideae</taxon>
        <taxon>Anserineae</taxon>
        <taxon>Spinacia</taxon>
    </lineage>
</organism>
<accession>A0A9R0K7T3</accession>
<feature type="region of interest" description="Disordered" evidence="1">
    <location>
        <begin position="458"/>
        <end position="500"/>
    </location>
</feature>
<proteinExistence type="predicted"/>
<dbReference type="Pfam" id="PF05904">
    <property type="entry name" value="DUF863"/>
    <property type="match status" value="2"/>
</dbReference>
<evidence type="ECO:0008006" key="4">
    <source>
        <dbReference type="Google" id="ProtNLM"/>
    </source>
</evidence>
<dbReference type="KEGG" id="soe:110799868"/>
<reference evidence="2" key="1">
    <citation type="journal article" date="2021" name="Nat. Commun.">
        <title>Genomic analyses provide insights into spinach domestication and the genetic basis of agronomic traits.</title>
        <authorList>
            <person name="Cai X."/>
            <person name="Sun X."/>
            <person name="Xu C."/>
            <person name="Sun H."/>
            <person name="Wang X."/>
            <person name="Ge C."/>
            <person name="Zhang Z."/>
            <person name="Wang Q."/>
            <person name="Fei Z."/>
            <person name="Jiao C."/>
            <person name="Wang Q."/>
        </authorList>
    </citation>
    <scope>NUCLEOTIDE SEQUENCE [LARGE SCALE GENOMIC DNA]</scope>
    <source>
        <strain evidence="2">cv. Varoflay</strain>
    </source>
</reference>
<evidence type="ECO:0000313" key="2">
    <source>
        <dbReference type="Proteomes" id="UP000813463"/>
    </source>
</evidence>
<dbReference type="RefSeq" id="XP_021860828.2">
    <property type="nucleotide sequence ID" value="XM_022005136.2"/>
</dbReference>
<keyword evidence="2" id="KW-1185">Reference proteome</keyword>
<dbReference type="AlphaFoldDB" id="A0A9R0K7T3"/>
<gene>
    <name evidence="3" type="primary">LOC110799868</name>
</gene>
<dbReference type="PANTHER" id="PTHR33167:SF18">
    <property type="entry name" value="GB|AAF67766.1"/>
    <property type="match status" value="1"/>
</dbReference>